<keyword evidence="2" id="KW-1185">Reference proteome</keyword>
<reference evidence="1" key="2">
    <citation type="submission" date="2025-09" db="UniProtKB">
        <authorList>
            <consortium name="Ensembl"/>
        </authorList>
    </citation>
    <scope>IDENTIFICATION</scope>
</reference>
<dbReference type="Proteomes" id="UP000694565">
    <property type="component" value="Unplaced"/>
</dbReference>
<dbReference type="AlphaFoldDB" id="A0A8C3G3U0"/>
<dbReference type="InterPro" id="IPR052102">
    <property type="entry name" value="Enkurin_domain-protein"/>
</dbReference>
<evidence type="ECO:0008006" key="3">
    <source>
        <dbReference type="Google" id="ProtNLM"/>
    </source>
</evidence>
<dbReference type="GeneTree" id="ENSGT01040000242393"/>
<evidence type="ECO:0000313" key="1">
    <source>
        <dbReference type="Ensembl" id="ENSCLMP00005032447.1"/>
    </source>
</evidence>
<evidence type="ECO:0000313" key="2">
    <source>
        <dbReference type="Proteomes" id="UP000694565"/>
    </source>
</evidence>
<name>A0A8C3G3U0_CYCLU</name>
<proteinExistence type="predicted"/>
<dbReference type="GO" id="GO:0005881">
    <property type="term" value="C:cytoplasmic microtubule"/>
    <property type="evidence" value="ECO:0007669"/>
    <property type="project" value="TreeGrafter"/>
</dbReference>
<dbReference type="PANTHER" id="PTHR21490:SF2">
    <property type="entry name" value="ENKURIN DOMAIN-CONTAINING PROTEIN 1"/>
    <property type="match status" value="1"/>
</dbReference>
<dbReference type="PANTHER" id="PTHR21490">
    <property type="entry name" value="ENKURIN-RELATED"/>
    <property type="match status" value="1"/>
</dbReference>
<dbReference type="Ensembl" id="ENSCLMT00005033821.1">
    <property type="protein sequence ID" value="ENSCLMP00005032447.1"/>
    <property type="gene ID" value="ENSCLMG00005015612.1"/>
</dbReference>
<reference evidence="1" key="1">
    <citation type="submission" date="2025-08" db="UniProtKB">
        <authorList>
            <consortium name="Ensembl"/>
        </authorList>
    </citation>
    <scope>IDENTIFICATION</scope>
</reference>
<protein>
    <recommendedName>
        <fullName evidence="3">Enkurin domain-containing protein</fullName>
    </recommendedName>
</protein>
<accession>A0A8C3G3U0</accession>
<organism evidence="1 2">
    <name type="scientific">Cyclopterus lumpus</name>
    <name type="common">Lumpsucker</name>
    <dbReference type="NCBI Taxonomy" id="8103"/>
    <lineage>
        <taxon>Eukaryota</taxon>
        <taxon>Metazoa</taxon>
        <taxon>Chordata</taxon>
        <taxon>Craniata</taxon>
        <taxon>Vertebrata</taxon>
        <taxon>Euteleostomi</taxon>
        <taxon>Actinopterygii</taxon>
        <taxon>Neopterygii</taxon>
        <taxon>Teleostei</taxon>
        <taxon>Neoteleostei</taxon>
        <taxon>Acanthomorphata</taxon>
        <taxon>Eupercaria</taxon>
        <taxon>Perciformes</taxon>
        <taxon>Cottioidei</taxon>
        <taxon>Cottales</taxon>
        <taxon>Cyclopteridae</taxon>
        <taxon>Cyclopterus</taxon>
    </lineage>
</organism>
<sequence>MCEGPSTISGPIPQDPSLFPQYYKRPASARGRLEGNPNGTLALLSGPLVPDPVLYPGCYSARTPAHPRRIGPGATHILERGQRGVVGELLKLDGVAITPVPRQKQQVHDFGKENVRRLREIQRRCKEQEAERAHSGPVPVKALWTASKYQDIPSRVMVQLPTSKPQCQNFLKAHSTDPPRSRSKTSPVALRRLASCNSILDQNLQVRIANKRLRIHTDLHDQTIRGIDLT</sequence>